<dbReference type="EMBL" id="JACWLN010000002">
    <property type="protein sequence ID" value="MBD1260197.1"/>
    <property type="molecule type" value="Genomic_DNA"/>
</dbReference>
<dbReference type="PANTHER" id="PTHR14097:SF7">
    <property type="entry name" value="OXIDOREDUCTASE HTATIP2"/>
    <property type="match status" value="1"/>
</dbReference>
<dbReference type="SUPFAM" id="SSF51735">
    <property type="entry name" value="NAD(P)-binding Rossmann-fold domains"/>
    <property type="match status" value="1"/>
</dbReference>
<feature type="domain" description="NAD(P)-binding" evidence="1">
    <location>
        <begin position="10"/>
        <end position="140"/>
    </location>
</feature>
<comment type="caution">
    <text evidence="2">The sequence shown here is derived from an EMBL/GenBank/DDBJ whole genome shotgun (WGS) entry which is preliminary data.</text>
</comment>
<keyword evidence="3" id="KW-1185">Reference proteome</keyword>
<dbReference type="InterPro" id="IPR016040">
    <property type="entry name" value="NAD(P)-bd_dom"/>
</dbReference>
<organism evidence="2 3">
    <name type="scientific">Maribacter polysiphoniae</name>
    <dbReference type="NCBI Taxonomy" id="429344"/>
    <lineage>
        <taxon>Bacteria</taxon>
        <taxon>Pseudomonadati</taxon>
        <taxon>Bacteroidota</taxon>
        <taxon>Flavobacteriia</taxon>
        <taxon>Flavobacteriales</taxon>
        <taxon>Flavobacteriaceae</taxon>
        <taxon>Maribacter</taxon>
    </lineage>
</organism>
<evidence type="ECO:0000259" key="1">
    <source>
        <dbReference type="Pfam" id="PF13460"/>
    </source>
</evidence>
<evidence type="ECO:0000313" key="2">
    <source>
        <dbReference type="EMBL" id="MBD1260197.1"/>
    </source>
</evidence>
<dbReference type="InterPro" id="IPR036291">
    <property type="entry name" value="NAD(P)-bd_dom_sf"/>
</dbReference>
<dbReference type="PANTHER" id="PTHR14097">
    <property type="entry name" value="OXIDOREDUCTASE HTATIP2"/>
    <property type="match status" value="1"/>
</dbReference>
<reference evidence="2 3" key="1">
    <citation type="submission" date="2020-07" db="EMBL/GenBank/DDBJ databases">
        <title>The draft genome sequence of Maribacter polysiphoniae KCTC 22021.</title>
        <authorList>
            <person name="Mu L."/>
        </authorList>
    </citation>
    <scope>NUCLEOTIDE SEQUENCE [LARGE SCALE GENOMIC DNA]</scope>
    <source>
        <strain evidence="2 3">KCTC 22021</strain>
    </source>
</reference>
<evidence type="ECO:0000313" key="3">
    <source>
        <dbReference type="Proteomes" id="UP000651837"/>
    </source>
</evidence>
<accession>A0ABR7VYJ6</accession>
<dbReference type="Proteomes" id="UP000651837">
    <property type="component" value="Unassembled WGS sequence"/>
</dbReference>
<proteinExistence type="predicted"/>
<sequence length="221" mass="24597">MAVKTAIILGATGLTGGRLLELLLNDSRYSKIKLFSRSSVGVTDPKIEEYLGDMFNLEDYKDDFKGDEVFCCIGTTKSKTPNKDFYKKIDFGIPKSAALLAKSNAINTFIVISALGANANSSIFYNRIKGQMEEAVLEAHIPKTYILQPSLIGGKREERRLGEWVFKQLMKVANLVMAGPLKKYKTIHPETIAKAMVWLANNDFDGDRIPSDAIQEIAQRL</sequence>
<dbReference type="Pfam" id="PF13460">
    <property type="entry name" value="NAD_binding_10"/>
    <property type="match status" value="1"/>
</dbReference>
<gene>
    <name evidence="2" type="ORF">HZY62_06345</name>
</gene>
<dbReference type="Gene3D" id="3.40.50.720">
    <property type="entry name" value="NAD(P)-binding Rossmann-like Domain"/>
    <property type="match status" value="1"/>
</dbReference>
<name>A0ABR7VYJ6_9FLAO</name>
<protein>
    <submittedName>
        <fullName evidence="2">NAD(P)H-binding protein</fullName>
    </submittedName>
</protein>